<dbReference type="SUPFAM" id="SSF81271">
    <property type="entry name" value="TGS-like"/>
    <property type="match status" value="1"/>
</dbReference>
<dbReference type="Pfam" id="PF02824">
    <property type="entry name" value="TGS"/>
    <property type="match status" value="1"/>
</dbReference>
<proteinExistence type="inferred from homology"/>
<dbReference type="AlphaFoldDB" id="A0A8J7RDS6"/>
<dbReference type="OrthoDB" id="5875at2157"/>
<name>A0A8J7RDS6_METVO</name>
<comment type="caution">
    <text evidence="5">The sequence shown here is derived from an EMBL/GenBank/DDBJ whole genome shotgun (WGS) entry which is preliminary data.</text>
</comment>
<dbReference type="Gene3D" id="3.10.20.30">
    <property type="match status" value="1"/>
</dbReference>
<evidence type="ECO:0000313" key="6">
    <source>
        <dbReference type="Proteomes" id="UP000740329"/>
    </source>
</evidence>
<dbReference type="InterPro" id="IPR031167">
    <property type="entry name" value="G_OBG"/>
</dbReference>
<dbReference type="FunFam" id="3.10.20.30:FF:000002">
    <property type="entry name" value="GTP pyrophosphokinase (RelA/SpoT)"/>
    <property type="match status" value="1"/>
</dbReference>
<dbReference type="PROSITE" id="PS51710">
    <property type="entry name" value="G_OBG"/>
    <property type="match status" value="1"/>
</dbReference>
<dbReference type="PANTHER" id="PTHR23305:SF1">
    <property type="entry name" value="OBG-TYPE G DOMAIN-CONTAINING PROTEIN"/>
    <property type="match status" value="1"/>
</dbReference>
<dbReference type="EMBL" id="JAGGMV010000002">
    <property type="protein sequence ID" value="MBP2201407.1"/>
    <property type="molecule type" value="Genomic_DNA"/>
</dbReference>
<feature type="domain" description="OBG-type G" evidence="3">
    <location>
        <begin position="2"/>
        <end position="266"/>
    </location>
</feature>
<gene>
    <name evidence="5" type="ORF">J3E07_000819</name>
</gene>
<protein>
    <submittedName>
        <fullName evidence="5">Small GTP-binding protein</fullName>
    </submittedName>
</protein>
<dbReference type="Gene3D" id="1.10.8.470">
    <property type="match status" value="1"/>
</dbReference>
<dbReference type="Proteomes" id="UP000740329">
    <property type="component" value="Unassembled WGS sequence"/>
</dbReference>
<evidence type="ECO:0000313" key="5">
    <source>
        <dbReference type="EMBL" id="MBP2201407.1"/>
    </source>
</evidence>
<evidence type="ECO:0000256" key="1">
    <source>
        <dbReference type="ARBA" id="ARBA00007476"/>
    </source>
</evidence>
<keyword evidence="2" id="KW-0547">Nucleotide-binding</keyword>
<evidence type="ECO:0000259" key="4">
    <source>
        <dbReference type="PROSITE" id="PS51880"/>
    </source>
</evidence>
<dbReference type="CDD" id="cd01899">
    <property type="entry name" value="Ygr210"/>
    <property type="match status" value="1"/>
</dbReference>
<dbReference type="InterPro" id="IPR013646">
    <property type="entry name" value="YGR210-like_G4"/>
</dbReference>
<dbReference type="NCBIfam" id="NF007171">
    <property type="entry name" value="PRK09602.1"/>
    <property type="match status" value="1"/>
</dbReference>
<sequence>MAILGLVGKPNVGKSTTFNALTENTADIGNYPFTTINPNIGTSYVTKACACTDLKVTCNPNNSKCEDGIRYVPVEIIDVAGLVPEAHKGKGMGNKFLDDLRQADAFILVVDASGKTDLEGNPAENHNPIEDVKFLLNELDMWIYNILSKNWDKLSRKAQQERKPARIIAEQLSGLNISENQVLAAIRPLDESPIKWTDEDMIKLSTTLRKISKPMIISANKADHPDAEANIEKLKEEFKDFLVIPTSAEIELALNKVSKANLVTYDGKTVIINEEATKGLNEAQKNALLYMKNYADKYGGTGVQDLINRAYFELLDMIVVYPVEDENKYCDKKGNVLPDAHLVKKGTTAKELAYKIHTDIGDKFIYAVDAKKKIRIGADQELKDGDVIKIVSAA</sequence>
<dbReference type="InterPro" id="IPR027417">
    <property type="entry name" value="P-loop_NTPase"/>
</dbReference>
<evidence type="ECO:0000256" key="2">
    <source>
        <dbReference type="ARBA" id="ARBA00022741"/>
    </source>
</evidence>
<dbReference type="CDD" id="cd01669">
    <property type="entry name" value="TGS_MJ1332_like"/>
    <property type="match status" value="1"/>
</dbReference>
<dbReference type="GO" id="GO:0005737">
    <property type="term" value="C:cytoplasm"/>
    <property type="evidence" value="ECO:0007669"/>
    <property type="project" value="TreeGrafter"/>
</dbReference>
<dbReference type="Gene3D" id="3.40.50.300">
    <property type="entry name" value="P-loop containing nucleotide triphosphate hydrolases"/>
    <property type="match status" value="1"/>
</dbReference>
<dbReference type="RefSeq" id="WP_209590895.1">
    <property type="nucleotide sequence ID" value="NZ_JAGGMU010000002.1"/>
</dbReference>
<reference evidence="5" key="1">
    <citation type="submission" date="2021-03" db="EMBL/GenBank/DDBJ databases">
        <title>Genomic Encyclopedia of Type Strains, Phase IV (KMG-V): Genome sequencing to study the core and pangenomes of soil and plant-associated prokaryotes.</title>
        <authorList>
            <person name="Whitman W."/>
        </authorList>
    </citation>
    <scope>NUCLEOTIDE SEQUENCE</scope>
    <source>
        <strain evidence="5">C4</strain>
    </source>
</reference>
<dbReference type="InterPro" id="IPR012675">
    <property type="entry name" value="Beta-grasp_dom_sf"/>
</dbReference>
<dbReference type="PRINTS" id="PR00326">
    <property type="entry name" value="GTP1OBG"/>
</dbReference>
<dbReference type="PROSITE" id="PS51880">
    <property type="entry name" value="TGS"/>
    <property type="match status" value="1"/>
</dbReference>
<dbReference type="InterPro" id="IPR004095">
    <property type="entry name" value="TGS"/>
</dbReference>
<dbReference type="InterPro" id="IPR006073">
    <property type="entry name" value="GTP-bd"/>
</dbReference>
<dbReference type="Pfam" id="PF01926">
    <property type="entry name" value="MMR_HSR1"/>
    <property type="match status" value="1"/>
</dbReference>
<comment type="similarity">
    <text evidence="1">Belongs to the RelA/SpoT family.</text>
</comment>
<dbReference type="InterPro" id="IPR012676">
    <property type="entry name" value="TGS-like"/>
</dbReference>
<organism evidence="5 6">
    <name type="scientific">Methanococcus voltae</name>
    <dbReference type="NCBI Taxonomy" id="2188"/>
    <lineage>
        <taxon>Archaea</taxon>
        <taxon>Methanobacteriati</taxon>
        <taxon>Methanobacteriota</taxon>
        <taxon>Methanomada group</taxon>
        <taxon>Methanococci</taxon>
        <taxon>Methanococcales</taxon>
        <taxon>Methanococcaceae</taxon>
        <taxon>Methanococcus</taxon>
    </lineage>
</organism>
<evidence type="ECO:0000259" key="3">
    <source>
        <dbReference type="PROSITE" id="PS51710"/>
    </source>
</evidence>
<feature type="domain" description="TGS" evidence="4">
    <location>
        <begin position="316"/>
        <end position="392"/>
    </location>
</feature>
<dbReference type="Pfam" id="PF08438">
    <property type="entry name" value="YGR210-like_G4"/>
    <property type="match status" value="1"/>
</dbReference>
<accession>A0A8J7RDS6</accession>
<dbReference type="GO" id="GO:0016887">
    <property type="term" value="F:ATP hydrolysis activity"/>
    <property type="evidence" value="ECO:0007669"/>
    <property type="project" value="TreeGrafter"/>
</dbReference>
<dbReference type="GO" id="GO:0005525">
    <property type="term" value="F:GTP binding"/>
    <property type="evidence" value="ECO:0007669"/>
    <property type="project" value="InterPro"/>
</dbReference>
<dbReference type="PANTHER" id="PTHR23305">
    <property type="entry name" value="OBG GTPASE FAMILY"/>
    <property type="match status" value="1"/>
</dbReference>
<dbReference type="SUPFAM" id="SSF52540">
    <property type="entry name" value="P-loop containing nucleoside triphosphate hydrolases"/>
    <property type="match status" value="1"/>
</dbReference>